<keyword evidence="15" id="KW-1185">Reference proteome</keyword>
<keyword evidence="4 12" id="KW-0812">Transmembrane</keyword>
<dbReference type="Pfam" id="PF10699">
    <property type="entry name" value="HAP2-GCS1"/>
    <property type="match status" value="1"/>
</dbReference>
<dbReference type="EMBL" id="LJSK01000324">
    <property type="protein sequence ID" value="KPI83796.1"/>
    <property type="molecule type" value="Genomic_DNA"/>
</dbReference>
<organism evidence="14 15">
    <name type="scientific">Leptomonas seymouri</name>
    <dbReference type="NCBI Taxonomy" id="5684"/>
    <lineage>
        <taxon>Eukaryota</taxon>
        <taxon>Discoba</taxon>
        <taxon>Euglenozoa</taxon>
        <taxon>Kinetoplastea</taxon>
        <taxon>Metakinetoplastina</taxon>
        <taxon>Trypanosomatida</taxon>
        <taxon>Trypanosomatidae</taxon>
        <taxon>Leishmaniinae</taxon>
        <taxon>Leptomonas</taxon>
    </lineage>
</organism>
<evidence type="ECO:0000256" key="3">
    <source>
        <dbReference type="ARBA" id="ARBA00022475"/>
    </source>
</evidence>
<comment type="subcellular location">
    <subcellularLocation>
        <location evidence="1">Cell membrane</location>
        <topology evidence="1">Single-pass type I membrane protein</topology>
    </subcellularLocation>
</comment>
<keyword evidence="10" id="KW-0278">Fertilization</keyword>
<dbReference type="AlphaFoldDB" id="A0A0N0P372"/>
<evidence type="ECO:0000256" key="1">
    <source>
        <dbReference type="ARBA" id="ARBA00004251"/>
    </source>
</evidence>
<reference evidence="14 15" key="1">
    <citation type="journal article" date="2015" name="PLoS Pathog.">
        <title>Leptomonas seymouri: Adaptations to the Dixenous Life Cycle Analyzed by Genome Sequencing, Transcriptome Profiling and Co-infection with Leishmania donovani.</title>
        <authorList>
            <person name="Kraeva N."/>
            <person name="Butenko A."/>
            <person name="Hlavacova J."/>
            <person name="Kostygov A."/>
            <person name="Myskova J."/>
            <person name="Grybchuk D."/>
            <person name="Lestinova T."/>
            <person name="Votypka J."/>
            <person name="Volf P."/>
            <person name="Opperdoes F."/>
            <person name="Flegontov P."/>
            <person name="Lukes J."/>
            <person name="Yurchenko V."/>
        </authorList>
    </citation>
    <scope>NUCLEOTIDE SEQUENCE [LARGE SCALE GENOMIC DNA]</scope>
    <source>
        <strain evidence="14 15">ATCC 30220</strain>
    </source>
</reference>
<keyword evidence="3" id="KW-1003">Cell membrane</keyword>
<dbReference type="InterPro" id="IPR018928">
    <property type="entry name" value="HAP2/GCS1_dom"/>
</dbReference>
<evidence type="ECO:0000259" key="13">
    <source>
        <dbReference type="Pfam" id="PF10699"/>
    </source>
</evidence>
<dbReference type="PANTHER" id="PTHR31764">
    <property type="entry name" value="PROTEIN HAPLESS 2"/>
    <property type="match status" value="1"/>
</dbReference>
<keyword evidence="5" id="KW-0732">Signal</keyword>
<feature type="transmembrane region" description="Helical" evidence="12">
    <location>
        <begin position="694"/>
        <end position="716"/>
    </location>
</feature>
<dbReference type="GO" id="GO:0007338">
    <property type="term" value="P:single fertilization"/>
    <property type="evidence" value="ECO:0007669"/>
    <property type="project" value="UniProtKB-KW"/>
</dbReference>
<sequence length="971" mass="104442">MSALHCCFRAVQLSYDPFTTKLTLLSVAKGDQVGSASTVARQSPMSPLQSSSAFHMKKLLKALLSAAGTLWTSYLLCTVMALYHVLQGLAHDAFPLNGCWFFCRGTRSKQRLIVKGVGCPTYHCLRFLCLLFLCTSLLLAQQATATLVASSKISYCSDAGDRALNCTKKMMVSLTVEAVQQAGEESFVLLKSALDETVSAGTSSNKTVNFSPISITTSRSAVRYRYPIFYVQNYNAKPYEATVKGKMLNQCNAELDADKATCGVALDPTRKAIPFSQGFCCDCSMCQTLGFCEPNARANMACNVFDAYTTASCLRFGPRWYSGYTIGAYVTWFTLNVTVSRNVTDSTAPEGSGVAQRTVQQTAVLQLSPSVLDDAAEGAWGVSARLIGSFSPTNQPLDLTSHMLFAPVLPLKDERVQAGAAEWMLLPSRLVTLDGTECNKVGVSYEAFASQGNKCNLIPGSCLSSQLEDYRTSDLARVAEGKKAQYMATGYGNFDVEQLENTNVGLDGALSPYISYTAVSSSAAMIVLTVSADDLEYIVGMANGRILSAALNSATLEVNTRDGVLSVVVQNVATVTGRLVVSVQGCSGGVLPMAAQVVSLAAQQQSNVSFNVYMLSSTASGKASCTVIVRNAEASITDSRVINWMVTDTVFSNGTQGGNGGGHNGSSSEEFSATTCTACGTLNILCAYRRNCHWLFLLDLLIYLIIVAAFFGVLWFRHIFCCCFYAELSSGPRVSEGDRRIHSPSRGENRGACEAGRFSRPREARGHVSSRGVSPRHHHQHHVQDNSANNINLSGHHLRGAVVMPHPPLMTYTSVPAYRGGAPYAATTSPFSSPLRVLPPPSLSPSRALTPALVPPHAYRDVNTSDRHAYPPAFLPELPDEFAAHSAIPSFSPEVSHGANGWEEFHSLAPMPPPLMESLPVRRARSELELAWQNAPQWRSYRGGDNATLALDLSRPSTPSPTLPGGGRAPN</sequence>
<comment type="similarity">
    <text evidence="2">Belongs to the HAP2/GCS1 family.</text>
</comment>
<dbReference type="InterPro" id="IPR040326">
    <property type="entry name" value="HAP2/GCS1"/>
</dbReference>
<keyword evidence="8 12" id="KW-0472">Membrane</keyword>
<dbReference type="GO" id="GO:0008289">
    <property type="term" value="F:lipid binding"/>
    <property type="evidence" value="ECO:0007669"/>
    <property type="project" value="UniProtKB-KW"/>
</dbReference>
<dbReference type="PANTHER" id="PTHR31764:SF0">
    <property type="entry name" value="GENERATIVE CELL SPECIFIC-1_HAP2 DOMAIN-CONTAINING PROTEIN"/>
    <property type="match status" value="1"/>
</dbReference>
<keyword evidence="9" id="KW-1015">Disulfide bond</keyword>
<evidence type="ECO:0000256" key="5">
    <source>
        <dbReference type="ARBA" id="ARBA00022729"/>
    </source>
</evidence>
<feature type="region of interest" description="Disordered" evidence="11">
    <location>
        <begin position="732"/>
        <end position="790"/>
    </location>
</feature>
<keyword evidence="7" id="KW-0446">Lipid-binding</keyword>
<evidence type="ECO:0000256" key="6">
    <source>
        <dbReference type="ARBA" id="ARBA00022989"/>
    </source>
</evidence>
<protein>
    <recommendedName>
        <fullName evidence="13">Generative cell specific-1/HAP2 domain-containing protein</fullName>
    </recommendedName>
</protein>
<evidence type="ECO:0000313" key="15">
    <source>
        <dbReference type="Proteomes" id="UP000038009"/>
    </source>
</evidence>
<name>A0A0N0P372_LEPSE</name>
<evidence type="ECO:0000313" key="14">
    <source>
        <dbReference type="EMBL" id="KPI83796.1"/>
    </source>
</evidence>
<dbReference type="OrthoDB" id="272303at2759"/>
<evidence type="ECO:0000256" key="7">
    <source>
        <dbReference type="ARBA" id="ARBA00023121"/>
    </source>
</evidence>
<evidence type="ECO:0000256" key="12">
    <source>
        <dbReference type="SAM" id="Phobius"/>
    </source>
</evidence>
<evidence type="ECO:0000256" key="9">
    <source>
        <dbReference type="ARBA" id="ARBA00023157"/>
    </source>
</evidence>
<dbReference type="Proteomes" id="UP000038009">
    <property type="component" value="Unassembled WGS sequence"/>
</dbReference>
<accession>A0A0N0P372</accession>
<gene>
    <name evidence="14" type="ORF">ABL78_7160</name>
</gene>
<evidence type="ECO:0000256" key="4">
    <source>
        <dbReference type="ARBA" id="ARBA00022692"/>
    </source>
</evidence>
<feature type="transmembrane region" description="Helical" evidence="12">
    <location>
        <begin position="62"/>
        <end position="86"/>
    </location>
</feature>
<evidence type="ECO:0000256" key="10">
    <source>
        <dbReference type="ARBA" id="ARBA00023279"/>
    </source>
</evidence>
<dbReference type="OMA" id="KAQYMAT"/>
<comment type="caution">
    <text evidence="14">The sequence shown here is derived from an EMBL/GenBank/DDBJ whole genome shotgun (WGS) entry which is preliminary data.</text>
</comment>
<keyword evidence="6 12" id="KW-1133">Transmembrane helix</keyword>
<evidence type="ECO:0000256" key="2">
    <source>
        <dbReference type="ARBA" id="ARBA00010929"/>
    </source>
</evidence>
<evidence type="ECO:0000256" key="8">
    <source>
        <dbReference type="ARBA" id="ARBA00023136"/>
    </source>
</evidence>
<feature type="compositionally biased region" description="Basic and acidic residues" evidence="11">
    <location>
        <begin position="735"/>
        <end position="751"/>
    </location>
</feature>
<feature type="region of interest" description="Disordered" evidence="11">
    <location>
        <begin position="949"/>
        <end position="971"/>
    </location>
</feature>
<dbReference type="VEuPathDB" id="TriTrypDB:Lsey_0324_0040"/>
<feature type="domain" description="Generative cell specific-1/HAP2" evidence="13">
    <location>
        <begin position="164"/>
        <end position="689"/>
    </location>
</feature>
<dbReference type="GO" id="GO:0005886">
    <property type="term" value="C:plasma membrane"/>
    <property type="evidence" value="ECO:0007669"/>
    <property type="project" value="UniProtKB-SubCell"/>
</dbReference>
<proteinExistence type="inferred from homology"/>
<evidence type="ECO:0000256" key="11">
    <source>
        <dbReference type="SAM" id="MobiDB-lite"/>
    </source>
</evidence>